<comment type="caution">
    <text evidence="1">The sequence shown here is derived from an EMBL/GenBank/DDBJ whole genome shotgun (WGS) entry which is preliminary data.</text>
</comment>
<keyword evidence="2" id="KW-1185">Reference proteome</keyword>
<dbReference type="STRING" id="1193682.BJP25_04715"/>
<dbReference type="PANTHER" id="PTHR47691:SF3">
    <property type="entry name" value="HTH-TYPE TRANSCRIPTIONAL REGULATOR RV0890C-RELATED"/>
    <property type="match status" value="1"/>
</dbReference>
<dbReference type="InterPro" id="IPR011990">
    <property type="entry name" value="TPR-like_helical_dom_sf"/>
</dbReference>
<dbReference type="SUPFAM" id="SSF52540">
    <property type="entry name" value="P-loop containing nucleoside triphosphate hydrolases"/>
    <property type="match status" value="1"/>
</dbReference>
<dbReference type="EMBL" id="MKQR01000029">
    <property type="protein sequence ID" value="OLR89663.1"/>
    <property type="molecule type" value="Genomic_DNA"/>
</dbReference>
<sequence length="679" mass="71454">MQAASVRDVHFHPAAREVVPRELPPDPGGFVGRDAELAALDAALDAVAGTSAPIVVTGVPGLGKTALAVHWLHRVGAGFDDGQLVARLRDPDTGEPRTPAAVLGGFLLSLGVEPDRVPLERERCEVLYRSMTADRRLVVLLDDAVSAAQVRPLLPAAGLVVVTSRARLSGLAVVGARWVDPGPVAGADALRLFDAVVGAERVAAEPGAALAAAELCGGLPLALGVVAARLAGRAHRTFATEVGELRGEAGRVDRLALRGGESVGVVLDVAASALDERTARVHRACAWHPGREFGAAVVAAGVDEPVADVLDAVDELVEANLVAEVADGRFGMHDLVRLHARGWAGDGGRRVRERMVEWYLDRVVAVDLVVHPRRPRLGPRYGRVEPAACTPAAALAWVAVERESITAAVAAAVELGRDDLVWQFCEALWGDFLHSRRYAEWIDLQHAGVAAAQRLGDRRAEALVRVQLGYACAKLGRRAEAVEHDTAAVDLARAAGDAAAEASALEQLGVAVVDDDPEAAAAHYRRARDLNVGLGRVRGVALCDRRIAEVLLRRGRFDDAARLLGSVAATMRDLGDPTQHARAVMRTAEAHVLAGAPGRALDVLRAALAEMAEFGSPHYQAEILERMGEVAARTGDVDGAARHWAGAAGFFEATGDRAAVERVTALAAALAPQADHPGR</sequence>
<evidence type="ECO:0000313" key="1">
    <source>
        <dbReference type="EMBL" id="OLR89663.1"/>
    </source>
</evidence>
<dbReference type="Gene3D" id="3.40.50.300">
    <property type="entry name" value="P-loop containing nucleotide triphosphate hydrolases"/>
    <property type="match status" value="1"/>
</dbReference>
<dbReference type="Proteomes" id="UP000186040">
    <property type="component" value="Unassembled WGS sequence"/>
</dbReference>
<evidence type="ECO:0000313" key="2">
    <source>
        <dbReference type="Proteomes" id="UP000186040"/>
    </source>
</evidence>
<organism evidence="1 2">
    <name type="scientific">Actinokineospora bangkokensis</name>
    <dbReference type="NCBI Taxonomy" id="1193682"/>
    <lineage>
        <taxon>Bacteria</taxon>
        <taxon>Bacillati</taxon>
        <taxon>Actinomycetota</taxon>
        <taxon>Actinomycetes</taxon>
        <taxon>Pseudonocardiales</taxon>
        <taxon>Pseudonocardiaceae</taxon>
        <taxon>Actinokineospora</taxon>
    </lineage>
</organism>
<dbReference type="Gene3D" id="1.25.40.10">
    <property type="entry name" value="Tetratricopeptide repeat domain"/>
    <property type="match status" value="1"/>
</dbReference>
<gene>
    <name evidence="1" type="ORF">BJP25_04715</name>
</gene>
<accession>A0A1Q9LCB8</accession>
<dbReference type="SUPFAM" id="SSF48452">
    <property type="entry name" value="TPR-like"/>
    <property type="match status" value="1"/>
</dbReference>
<dbReference type="AlphaFoldDB" id="A0A1Q9LCB8"/>
<proteinExistence type="predicted"/>
<dbReference type="PRINTS" id="PR00364">
    <property type="entry name" value="DISEASERSIST"/>
</dbReference>
<dbReference type="PANTHER" id="PTHR47691">
    <property type="entry name" value="REGULATOR-RELATED"/>
    <property type="match status" value="1"/>
</dbReference>
<reference evidence="1 2" key="1">
    <citation type="submission" date="2016-10" db="EMBL/GenBank/DDBJ databases">
        <title>The Draft Genome Sequence of Actinokineospora bangkokensis 44EHWT reveals the biosynthetic pathway of antifungal compounds Thailandins with unusual extender unit butylmalonyl-CoA.</title>
        <authorList>
            <person name="Greule A."/>
            <person name="Intra B."/>
            <person name="Flemming S."/>
            <person name="Rommel M.G."/>
            <person name="Panbangred W."/>
            <person name="Bechthold A."/>
        </authorList>
    </citation>
    <scope>NUCLEOTIDE SEQUENCE [LARGE SCALE GENOMIC DNA]</scope>
    <source>
        <strain evidence="1 2">44EHW</strain>
    </source>
</reference>
<name>A0A1Q9LCB8_9PSEU</name>
<dbReference type="InterPro" id="IPR027417">
    <property type="entry name" value="P-loop_NTPase"/>
</dbReference>
<protein>
    <submittedName>
        <fullName evidence="1">Uncharacterized protein</fullName>
    </submittedName>
</protein>